<proteinExistence type="predicted"/>
<feature type="compositionally biased region" description="Polar residues" evidence="1">
    <location>
        <begin position="360"/>
        <end position="369"/>
    </location>
</feature>
<dbReference type="PANTHER" id="PTHR47165:SF4">
    <property type="entry name" value="OS03G0429900 PROTEIN"/>
    <property type="match status" value="1"/>
</dbReference>
<dbReference type="Pfam" id="PF08646">
    <property type="entry name" value="Rep_fac-A_C"/>
    <property type="match status" value="1"/>
</dbReference>
<dbReference type="Pfam" id="PF02721">
    <property type="entry name" value="DUF223"/>
    <property type="match status" value="1"/>
</dbReference>
<reference evidence="4" key="1">
    <citation type="journal article" date="2016" name="Nat. Genet.">
        <title>The genome sequences of Arachis duranensis and Arachis ipaensis, the diploid ancestors of cultivated peanut.</title>
        <authorList>
            <person name="Bertioli D.J."/>
            <person name="Cannon S.B."/>
            <person name="Froenicke L."/>
            <person name="Huang G."/>
            <person name="Farmer A.D."/>
            <person name="Cannon E.K."/>
            <person name="Liu X."/>
            <person name="Gao D."/>
            <person name="Clevenger J."/>
            <person name="Dash S."/>
            <person name="Ren L."/>
            <person name="Moretzsohn M.C."/>
            <person name="Shirasawa K."/>
            <person name="Huang W."/>
            <person name="Vidigal B."/>
            <person name="Abernathy B."/>
            <person name="Chu Y."/>
            <person name="Niederhuth C.E."/>
            <person name="Umale P."/>
            <person name="Araujo A.C."/>
            <person name="Kozik A."/>
            <person name="Kim K.D."/>
            <person name="Burow M.D."/>
            <person name="Varshney R.K."/>
            <person name="Wang X."/>
            <person name="Zhang X."/>
            <person name="Barkley N."/>
            <person name="Guimaraes P.M."/>
            <person name="Isobe S."/>
            <person name="Guo B."/>
            <person name="Liao B."/>
            <person name="Stalker H.T."/>
            <person name="Schmitz R.J."/>
            <person name="Scheffler B.E."/>
            <person name="Leal-Bertioli S.C."/>
            <person name="Xun X."/>
            <person name="Jackson S.A."/>
            <person name="Michelmore R."/>
            <person name="Ozias-Akins P."/>
        </authorList>
    </citation>
    <scope>NUCLEOTIDE SEQUENCE [LARGE SCALE GENOMIC DNA]</scope>
    <source>
        <strain evidence="4">cv. V14167</strain>
    </source>
</reference>
<dbReference type="InterPro" id="IPR012340">
    <property type="entry name" value="NA-bd_OB-fold"/>
</dbReference>
<evidence type="ECO:0000259" key="2">
    <source>
        <dbReference type="Pfam" id="PF02721"/>
    </source>
</evidence>
<feature type="domain" description="Replication factor A C-terminal" evidence="3">
    <location>
        <begin position="209"/>
        <end position="300"/>
    </location>
</feature>
<dbReference type="SUPFAM" id="SSF50249">
    <property type="entry name" value="Nucleic acid-binding proteins"/>
    <property type="match status" value="2"/>
</dbReference>
<dbReference type="Gene3D" id="2.40.50.140">
    <property type="entry name" value="Nucleic acid-binding proteins"/>
    <property type="match status" value="2"/>
</dbReference>
<evidence type="ECO:0000313" key="4">
    <source>
        <dbReference type="Proteomes" id="UP000515211"/>
    </source>
</evidence>
<dbReference type="InterPro" id="IPR013955">
    <property type="entry name" value="Rep_factor-A_C"/>
</dbReference>
<evidence type="ECO:0000259" key="3">
    <source>
        <dbReference type="Pfam" id="PF08646"/>
    </source>
</evidence>
<dbReference type="AlphaFoldDB" id="A0A9C6TEU3"/>
<evidence type="ECO:0000256" key="1">
    <source>
        <dbReference type="SAM" id="MobiDB-lite"/>
    </source>
</evidence>
<dbReference type="GeneID" id="107459419"/>
<reference evidence="5" key="2">
    <citation type="submission" date="2025-08" db="UniProtKB">
        <authorList>
            <consortium name="RefSeq"/>
        </authorList>
    </citation>
    <scope>IDENTIFICATION</scope>
    <source>
        <tissue evidence="5">Whole plant</tissue>
    </source>
</reference>
<evidence type="ECO:0000313" key="5">
    <source>
        <dbReference type="RefSeq" id="XP_052107588.1"/>
    </source>
</evidence>
<name>A0A9C6TEU3_ARADU</name>
<dbReference type="RefSeq" id="XP_052107588.1">
    <property type="nucleotide sequence ID" value="XM_052251628.1"/>
</dbReference>
<keyword evidence="4" id="KW-1185">Reference proteome</keyword>
<sequence>MVLMNPVGALNKKVDAIADINPMKLAWTLKVEIMRLYGFPIKWNPREIYSMELVLQDEIGDRIHYSIPKSNMVVFRTLIREHELYAMKNFIVQAIGQSFISYEKIEAMVGVNKNHLLGKSDCMGHVVGREDVTPLVTKLGEESKCIKLHLEDLEENIIKCTLVGDLVDKALDLFDKDDVSDELHGGSLQITTVEEVFDKTNETSCWILATVVSIEVGGNDWYYDSCKSCPRKVKENKGYYLCGHCGKVGFNALLRYGIHVIADDGTVCIGLIIWNQEAKLVVGKFASKVKDLNGVDQSVFSILPAFFTKEAEFDVHSTTVVSLSKYLGSESIFECGLETPDKGVLADSNTGATIGGVYSSDVQGSTTKPSKGCAGKKKLE</sequence>
<dbReference type="KEGG" id="adu:107459419"/>
<dbReference type="PANTHER" id="PTHR47165">
    <property type="entry name" value="OS03G0429900 PROTEIN"/>
    <property type="match status" value="1"/>
</dbReference>
<gene>
    <name evidence="5" type="primary">LOC107459419</name>
</gene>
<organism evidence="4 5">
    <name type="scientific">Arachis duranensis</name>
    <name type="common">Wild peanut</name>
    <dbReference type="NCBI Taxonomy" id="130453"/>
    <lineage>
        <taxon>Eukaryota</taxon>
        <taxon>Viridiplantae</taxon>
        <taxon>Streptophyta</taxon>
        <taxon>Embryophyta</taxon>
        <taxon>Tracheophyta</taxon>
        <taxon>Spermatophyta</taxon>
        <taxon>Magnoliopsida</taxon>
        <taxon>eudicotyledons</taxon>
        <taxon>Gunneridae</taxon>
        <taxon>Pentapetalae</taxon>
        <taxon>rosids</taxon>
        <taxon>fabids</taxon>
        <taxon>Fabales</taxon>
        <taxon>Fabaceae</taxon>
        <taxon>Papilionoideae</taxon>
        <taxon>50 kb inversion clade</taxon>
        <taxon>dalbergioids sensu lato</taxon>
        <taxon>Dalbergieae</taxon>
        <taxon>Pterocarpus clade</taxon>
        <taxon>Arachis</taxon>
    </lineage>
</organism>
<dbReference type="Proteomes" id="UP000515211">
    <property type="component" value="Chromosome 7"/>
</dbReference>
<feature type="domain" description="Replication protein A 70 kDa DNA-binding subunit B/D first OB fold" evidence="2">
    <location>
        <begin position="15"/>
        <end position="95"/>
    </location>
</feature>
<protein>
    <submittedName>
        <fullName evidence="5">Uncharacterized protein LOC107459419</fullName>
    </submittedName>
</protein>
<dbReference type="InterPro" id="IPR003871">
    <property type="entry name" value="RFA1B/D_OB_1st"/>
</dbReference>
<feature type="region of interest" description="Disordered" evidence="1">
    <location>
        <begin position="357"/>
        <end position="380"/>
    </location>
</feature>
<accession>A0A9C6TEU3</accession>